<dbReference type="InterPro" id="IPR011992">
    <property type="entry name" value="EF-hand-dom_pair"/>
</dbReference>
<accession>A0A9Q0LIJ8</accession>
<proteinExistence type="predicted"/>
<evidence type="ECO:0000313" key="1">
    <source>
        <dbReference type="EMBL" id="KAJ5074016.1"/>
    </source>
</evidence>
<dbReference type="Proteomes" id="UP001149090">
    <property type="component" value="Unassembled WGS sequence"/>
</dbReference>
<protein>
    <submittedName>
        <fullName evidence="1">Uncharacterized protein</fullName>
    </submittedName>
</protein>
<name>A0A9Q0LIJ8_ANAIG</name>
<comment type="caution">
    <text evidence="1">The sequence shown here is derived from an EMBL/GenBank/DDBJ whole genome shotgun (WGS) entry which is preliminary data.</text>
</comment>
<sequence>MVFSDFEDFLDIMKDLSFKSDTNNLQNFFGKFDFQGTRTIDHHPLFIGAILFNNNLDPKQKLNIVFNLLRLNGHENDEFKNWFHFCSFDQLHYSSGFCRRIDGNGKSKIEKYGKCIYVLT</sequence>
<dbReference type="AlphaFoldDB" id="A0A9Q0LIJ8"/>
<keyword evidence="2" id="KW-1185">Reference proteome</keyword>
<organism evidence="1 2">
    <name type="scientific">Anaeramoeba ignava</name>
    <name type="common">Anaerobic marine amoeba</name>
    <dbReference type="NCBI Taxonomy" id="1746090"/>
    <lineage>
        <taxon>Eukaryota</taxon>
        <taxon>Metamonada</taxon>
        <taxon>Anaeramoebidae</taxon>
        <taxon>Anaeramoeba</taxon>
    </lineage>
</organism>
<dbReference type="SUPFAM" id="SSF47473">
    <property type="entry name" value="EF-hand"/>
    <property type="match status" value="1"/>
</dbReference>
<evidence type="ECO:0000313" key="2">
    <source>
        <dbReference type="Proteomes" id="UP001149090"/>
    </source>
</evidence>
<dbReference type="EMBL" id="JAPDFW010000070">
    <property type="protein sequence ID" value="KAJ5074016.1"/>
    <property type="molecule type" value="Genomic_DNA"/>
</dbReference>
<gene>
    <name evidence="1" type="ORF">M0811_00644</name>
</gene>
<reference evidence="1" key="1">
    <citation type="submission" date="2022-10" db="EMBL/GenBank/DDBJ databases">
        <title>Novel sulphate-reducing endosymbionts in the free-living metamonad Anaeramoeba.</title>
        <authorList>
            <person name="Jerlstrom-Hultqvist J."/>
            <person name="Cepicka I."/>
            <person name="Gallot-Lavallee L."/>
            <person name="Salas-Leiva D."/>
            <person name="Curtis B.A."/>
            <person name="Zahonova K."/>
            <person name="Pipaliya S."/>
            <person name="Dacks J."/>
            <person name="Roger A.J."/>
        </authorList>
    </citation>
    <scope>NUCLEOTIDE SEQUENCE</scope>
    <source>
        <strain evidence="1">BMAN</strain>
    </source>
</reference>